<reference evidence="5" key="4">
    <citation type="submission" date="2025-09" db="UniProtKB">
        <authorList>
            <consortium name="Ensembl"/>
        </authorList>
    </citation>
    <scope>IDENTIFICATION</scope>
    <source>
        <strain evidence="5">HSOK</strain>
    </source>
</reference>
<feature type="compositionally biased region" description="Basic and acidic residues" evidence="3">
    <location>
        <begin position="383"/>
        <end position="392"/>
    </location>
</feature>
<name>A0A3P9IZ15_ORYLA</name>
<accession>A0A3P9IZ15</accession>
<keyword evidence="4" id="KW-0812">Transmembrane</keyword>
<evidence type="ECO:0000313" key="6">
    <source>
        <dbReference type="Proteomes" id="UP000265200"/>
    </source>
</evidence>
<reference evidence="5" key="3">
    <citation type="submission" date="2025-08" db="UniProtKB">
        <authorList>
            <consortium name="Ensembl"/>
        </authorList>
    </citation>
    <scope>IDENTIFICATION</scope>
    <source>
        <strain evidence="5">HSOK</strain>
    </source>
</reference>
<keyword evidence="2" id="KW-0677">Repeat</keyword>
<evidence type="ECO:0000256" key="3">
    <source>
        <dbReference type="SAM" id="MobiDB-lite"/>
    </source>
</evidence>
<dbReference type="InterPro" id="IPR032675">
    <property type="entry name" value="LRR_dom_sf"/>
</dbReference>
<dbReference type="SMART" id="SM00369">
    <property type="entry name" value="LRR_TYP"/>
    <property type="match status" value="3"/>
</dbReference>
<feature type="region of interest" description="Disordered" evidence="3">
    <location>
        <begin position="256"/>
        <end position="290"/>
    </location>
</feature>
<dbReference type="PROSITE" id="PS51450">
    <property type="entry name" value="LRR"/>
    <property type="match status" value="2"/>
</dbReference>
<feature type="compositionally biased region" description="Polar residues" evidence="3">
    <location>
        <begin position="277"/>
        <end position="290"/>
    </location>
</feature>
<dbReference type="Gene3D" id="3.80.10.10">
    <property type="entry name" value="Ribonuclease Inhibitor"/>
    <property type="match status" value="1"/>
</dbReference>
<dbReference type="InterPro" id="IPR003591">
    <property type="entry name" value="Leu-rich_rpt_typical-subtyp"/>
</dbReference>
<dbReference type="SUPFAM" id="SSF52058">
    <property type="entry name" value="L domain-like"/>
    <property type="match status" value="1"/>
</dbReference>
<dbReference type="AlphaFoldDB" id="A0A3P9IZ15"/>
<evidence type="ECO:0000256" key="1">
    <source>
        <dbReference type="ARBA" id="ARBA00022614"/>
    </source>
</evidence>
<evidence type="ECO:0000313" key="5">
    <source>
        <dbReference type="Ensembl" id="ENSORLP00015025098.1"/>
    </source>
</evidence>
<feature type="region of interest" description="Disordered" evidence="3">
    <location>
        <begin position="365"/>
        <end position="392"/>
    </location>
</feature>
<dbReference type="PANTHER" id="PTHR31450:SF4">
    <property type="entry name" value="LEUCINE-RICH REPEAT-CONTAINING PROTEIN 19"/>
    <property type="match status" value="1"/>
</dbReference>
<feature type="compositionally biased region" description="Low complexity" evidence="3">
    <location>
        <begin position="259"/>
        <end position="268"/>
    </location>
</feature>
<reference evidence="5 6" key="2">
    <citation type="submission" date="2017-04" db="EMBL/GenBank/DDBJ databases">
        <title>CpG methylation of centromeres and impact of large insertions on vertebrate speciation.</title>
        <authorList>
            <person name="Ichikawa K."/>
            <person name="Yoshimura J."/>
            <person name="Morishita S."/>
        </authorList>
    </citation>
    <scope>NUCLEOTIDE SEQUENCE</scope>
    <source>
        <strain evidence="5 6">HSOK</strain>
    </source>
</reference>
<reference key="1">
    <citation type="journal article" date="2007" name="Nature">
        <title>The medaka draft genome and insights into vertebrate genome evolution.</title>
        <authorList>
            <person name="Kasahara M."/>
            <person name="Naruse K."/>
            <person name="Sasaki S."/>
            <person name="Nakatani Y."/>
            <person name="Qu W."/>
            <person name="Ahsan B."/>
            <person name="Yamada T."/>
            <person name="Nagayasu Y."/>
            <person name="Doi K."/>
            <person name="Kasai Y."/>
            <person name="Jindo T."/>
            <person name="Kobayashi D."/>
            <person name="Shimada A."/>
            <person name="Toyoda A."/>
            <person name="Kuroki Y."/>
            <person name="Fujiyama A."/>
            <person name="Sasaki T."/>
            <person name="Shimizu A."/>
            <person name="Asakawa S."/>
            <person name="Shimizu N."/>
            <person name="Hashimoto S."/>
            <person name="Yang J."/>
            <person name="Lee Y."/>
            <person name="Matsushima K."/>
            <person name="Sugano S."/>
            <person name="Sakaizumi M."/>
            <person name="Narita T."/>
            <person name="Ohishi K."/>
            <person name="Haga S."/>
            <person name="Ohta F."/>
            <person name="Nomoto H."/>
            <person name="Nogata K."/>
            <person name="Morishita T."/>
            <person name="Endo T."/>
            <person name="Shin-I T."/>
            <person name="Takeda H."/>
            <person name="Morishita S."/>
            <person name="Kohara Y."/>
        </authorList>
    </citation>
    <scope>NUCLEOTIDE SEQUENCE [LARGE SCALE GENOMIC DNA]</scope>
    <source>
        <strain>Hd-rR</strain>
    </source>
</reference>
<proteinExistence type="predicted"/>
<evidence type="ECO:0008006" key="7">
    <source>
        <dbReference type="Google" id="ProtNLM"/>
    </source>
</evidence>
<evidence type="ECO:0000256" key="4">
    <source>
        <dbReference type="SAM" id="Phobius"/>
    </source>
</evidence>
<keyword evidence="4" id="KW-0472">Membrane</keyword>
<keyword evidence="4" id="KW-1133">Transmembrane helix</keyword>
<organism evidence="5 6">
    <name type="scientific">Oryzias latipes</name>
    <name type="common">Japanese rice fish</name>
    <name type="synonym">Japanese killifish</name>
    <dbReference type="NCBI Taxonomy" id="8090"/>
    <lineage>
        <taxon>Eukaryota</taxon>
        <taxon>Metazoa</taxon>
        <taxon>Chordata</taxon>
        <taxon>Craniata</taxon>
        <taxon>Vertebrata</taxon>
        <taxon>Euteleostomi</taxon>
        <taxon>Actinopterygii</taxon>
        <taxon>Neopterygii</taxon>
        <taxon>Teleostei</taxon>
        <taxon>Neoteleostei</taxon>
        <taxon>Acanthomorphata</taxon>
        <taxon>Ovalentaria</taxon>
        <taxon>Atherinomorphae</taxon>
        <taxon>Beloniformes</taxon>
        <taxon>Adrianichthyidae</taxon>
        <taxon>Oryziinae</taxon>
        <taxon>Oryzias</taxon>
    </lineage>
</organism>
<dbReference type="PANTHER" id="PTHR31450">
    <property type="entry name" value="LEUCINE-RICH REPEAT-CONTAINING PROTEIN 19 LRRC19 FAMILY MEMBER"/>
    <property type="match status" value="1"/>
</dbReference>
<feature type="transmembrane region" description="Helical" evidence="4">
    <location>
        <begin position="54"/>
        <end position="73"/>
    </location>
</feature>
<dbReference type="Proteomes" id="UP000265200">
    <property type="component" value="Chromosome 20"/>
</dbReference>
<sequence length="392" mass="43938">MALMDHKWLASRSSQWNLIQGTKVTAVLAAFEQQVKGVHLREWRRKMEKTYTPLFLLWLTVLTFLTESTTVAVKNDSRLIVNLTRTHLQVIPRNDNTADVTRLEISRNMITLNKTDQEALETYPSLEELYLDSNMVTSVAAHSFSKLPNLRLLSLSRNNISRLNSEAFSGLNVLTELDLSHNKLTALPSQLTWSLKHLQAIHLQGNPWNCSCSLLSTMGKIAVTIAPHILCASPPDQAGKSLQMASALCSTSLPLASSTEPQKTTIQPQQPPRSTVGLENTSTQNARNSTVGGNMWKFTASVGVLVLTTSVLIVTAIKGPSWYKSFYNYRHRQLRDEDDEEDGDNASTVFSVTGDHQTHQMFTFEEEPSQIQEEEEDGFFEDPYTKREGLTP</sequence>
<dbReference type="Pfam" id="PF15176">
    <property type="entry name" value="LRR19-TM"/>
    <property type="match status" value="1"/>
</dbReference>
<feature type="compositionally biased region" description="Acidic residues" evidence="3">
    <location>
        <begin position="365"/>
        <end position="380"/>
    </location>
</feature>
<keyword evidence="1" id="KW-0433">Leucine-rich repeat</keyword>
<dbReference type="Ensembl" id="ENSORLT00015006242.1">
    <property type="protein sequence ID" value="ENSORLP00015025098.1"/>
    <property type="gene ID" value="ENSORLG00015006030.1"/>
</dbReference>
<evidence type="ECO:0000256" key="2">
    <source>
        <dbReference type="ARBA" id="ARBA00022737"/>
    </source>
</evidence>
<dbReference type="InterPro" id="IPR001611">
    <property type="entry name" value="Leu-rich_rpt"/>
</dbReference>
<protein>
    <recommendedName>
        <fullName evidence="7">LRRCT domain-containing protein</fullName>
    </recommendedName>
</protein>
<dbReference type="Pfam" id="PF13855">
    <property type="entry name" value="LRR_8"/>
    <property type="match status" value="1"/>
</dbReference>